<evidence type="ECO:0000256" key="2">
    <source>
        <dbReference type="ARBA" id="ARBA00009759"/>
    </source>
</evidence>
<dbReference type="PANTHER" id="PTHR20854">
    <property type="entry name" value="INOSITOL MONOPHOSPHATASE"/>
    <property type="match status" value="1"/>
</dbReference>
<dbReference type="Proteomes" id="UP000095087">
    <property type="component" value="Unassembled WGS sequence"/>
</dbReference>
<sequence>MISWGKPHQGDLVITSTKPDFDALLAQAHALANRASSVILPRFRAGVGIAHKGGSDFDPVTEADKEAERVMRALINERFPDHGIIGEEFGSENEDAEYCWVLDPIDGTRAFIMGQPLWGVLIGLAKDGAPYVGMMEQPFLGERFWAADGKAIYRRGETEKLMRTRACADLADALLGATGPYMFEEWELARFDELGANVRLKRYGGDCYNYCLLAMGEVDLVVEASLNIYDILPLIPIVEAAGGVVTTWEGGDPAQGGRIIAAGDPALHEKALRYLNP</sequence>
<comment type="cofactor">
    <cofactor evidence="1 5">
        <name>Mg(2+)</name>
        <dbReference type="ChEBI" id="CHEBI:18420"/>
    </cofactor>
</comment>
<protein>
    <recommendedName>
        <fullName evidence="4">Histidinol-phosphatase</fullName>
        <ecNumber evidence="4">3.1.3.15</ecNumber>
    </recommendedName>
</protein>
<dbReference type="Gene3D" id="3.30.540.10">
    <property type="entry name" value="Fructose-1,6-Bisphosphatase, subunit A, domain 1"/>
    <property type="match status" value="1"/>
</dbReference>
<feature type="binding site" evidence="5">
    <location>
        <position position="103"/>
    </location>
    <ligand>
        <name>Mg(2+)</name>
        <dbReference type="ChEBI" id="CHEBI:18420"/>
        <label>1</label>
        <note>catalytic</note>
    </ligand>
</feature>
<dbReference type="STRING" id="1177755.A7A08_01523"/>
<evidence type="ECO:0000313" key="7">
    <source>
        <dbReference type="Proteomes" id="UP000095087"/>
    </source>
</evidence>
<feature type="binding site" evidence="5">
    <location>
        <position position="230"/>
    </location>
    <ligand>
        <name>Mg(2+)</name>
        <dbReference type="ChEBI" id="CHEBI:18420"/>
        <label>1</label>
        <note>catalytic</note>
    </ligand>
</feature>
<feature type="binding site" evidence="5">
    <location>
        <position position="106"/>
    </location>
    <ligand>
        <name>Mg(2+)</name>
        <dbReference type="ChEBI" id="CHEBI:18420"/>
        <label>1</label>
        <note>catalytic</note>
    </ligand>
</feature>
<dbReference type="GO" id="GO:0007165">
    <property type="term" value="P:signal transduction"/>
    <property type="evidence" value="ECO:0007669"/>
    <property type="project" value="TreeGrafter"/>
</dbReference>
<name>A0A1E2RZ55_9HYPH</name>
<dbReference type="SUPFAM" id="SSF56655">
    <property type="entry name" value="Carbohydrate phosphatase"/>
    <property type="match status" value="1"/>
</dbReference>
<dbReference type="GO" id="GO:0000105">
    <property type="term" value="P:L-histidine biosynthetic process"/>
    <property type="evidence" value="ECO:0007669"/>
    <property type="project" value="UniProtKB-UniRule"/>
</dbReference>
<dbReference type="NCBIfam" id="TIGR02067">
    <property type="entry name" value="his_9_HisN"/>
    <property type="match status" value="1"/>
</dbReference>
<dbReference type="GO" id="GO:0006020">
    <property type="term" value="P:inositol metabolic process"/>
    <property type="evidence" value="ECO:0007669"/>
    <property type="project" value="TreeGrafter"/>
</dbReference>
<organism evidence="6 7">
    <name type="scientific">Methyloligella halotolerans</name>
    <dbReference type="NCBI Taxonomy" id="1177755"/>
    <lineage>
        <taxon>Bacteria</taxon>
        <taxon>Pseudomonadati</taxon>
        <taxon>Pseudomonadota</taxon>
        <taxon>Alphaproteobacteria</taxon>
        <taxon>Hyphomicrobiales</taxon>
        <taxon>Hyphomicrobiaceae</taxon>
        <taxon>Methyloligella</taxon>
    </lineage>
</organism>
<dbReference type="GO" id="GO:0046872">
    <property type="term" value="F:metal ion binding"/>
    <property type="evidence" value="ECO:0007669"/>
    <property type="project" value="UniProtKB-KW"/>
</dbReference>
<dbReference type="InterPro" id="IPR000760">
    <property type="entry name" value="Inositol_monophosphatase-like"/>
</dbReference>
<feature type="binding site" evidence="5">
    <location>
        <position position="87"/>
    </location>
    <ligand>
        <name>Mg(2+)</name>
        <dbReference type="ChEBI" id="CHEBI:18420"/>
        <label>1</label>
        <note>catalytic</note>
    </ligand>
</feature>
<keyword evidence="5" id="KW-0460">Magnesium</keyword>
<evidence type="ECO:0000256" key="5">
    <source>
        <dbReference type="PIRSR" id="PIRSR600760-2"/>
    </source>
</evidence>
<dbReference type="GO" id="GO:0004401">
    <property type="term" value="F:histidinol-phosphatase activity"/>
    <property type="evidence" value="ECO:0007669"/>
    <property type="project" value="UniProtKB-UniRule"/>
</dbReference>
<dbReference type="Pfam" id="PF00459">
    <property type="entry name" value="Inositol_P"/>
    <property type="match status" value="1"/>
</dbReference>
<evidence type="ECO:0000256" key="3">
    <source>
        <dbReference type="ARBA" id="ARBA00022801"/>
    </source>
</evidence>
<dbReference type="CDD" id="cd01641">
    <property type="entry name" value="Bacterial_IMPase_like_1"/>
    <property type="match status" value="1"/>
</dbReference>
<dbReference type="Gene3D" id="3.40.190.80">
    <property type="match status" value="1"/>
</dbReference>
<dbReference type="AlphaFoldDB" id="A0A1E2RZ55"/>
<evidence type="ECO:0000313" key="6">
    <source>
        <dbReference type="EMBL" id="ODA67491.1"/>
    </source>
</evidence>
<evidence type="ECO:0000256" key="4">
    <source>
        <dbReference type="NCBIfam" id="TIGR02067"/>
    </source>
</evidence>
<keyword evidence="5" id="KW-0479">Metal-binding</keyword>
<feature type="binding site" evidence="5">
    <location>
        <position position="105"/>
    </location>
    <ligand>
        <name>Mg(2+)</name>
        <dbReference type="ChEBI" id="CHEBI:18420"/>
        <label>1</label>
        <note>catalytic</note>
    </ligand>
</feature>
<proteinExistence type="inferred from homology"/>
<dbReference type="EC" id="3.1.3.15" evidence="4"/>
<dbReference type="InterPro" id="IPR011809">
    <property type="entry name" value="His_9_proposed"/>
</dbReference>
<keyword evidence="7" id="KW-1185">Reference proteome</keyword>
<dbReference type="FunFam" id="3.30.540.10:FF:000030">
    <property type="entry name" value="Inositol monophosphatase"/>
    <property type="match status" value="1"/>
</dbReference>
<gene>
    <name evidence="6" type="ORF">A7A08_01523</name>
</gene>
<accession>A0A1E2RZ55</accession>
<comment type="similarity">
    <text evidence="2">Belongs to the inositol monophosphatase superfamily.</text>
</comment>
<dbReference type="EMBL" id="MASI01000003">
    <property type="protein sequence ID" value="ODA67491.1"/>
    <property type="molecule type" value="Genomic_DNA"/>
</dbReference>
<dbReference type="PRINTS" id="PR00377">
    <property type="entry name" value="IMPHPHTASES"/>
</dbReference>
<keyword evidence="3 6" id="KW-0378">Hydrolase</keyword>
<reference evidence="6 7" key="1">
    <citation type="submission" date="2016-07" db="EMBL/GenBank/DDBJ databases">
        <title>Draft genome sequence of Methyloligella halotolerans C2T (VKM B-2706T=CCUG 61687T=DSM 25045T), a halotolerant polyhydroxybutyrate accumulating methylotroph.</title>
        <authorList>
            <person name="Vasilenko O.V."/>
            <person name="Doronina N.V."/>
            <person name="Poroshina M.N."/>
            <person name="Tarlachkov S.V."/>
            <person name="Trotsenko Y.A."/>
        </authorList>
    </citation>
    <scope>NUCLEOTIDE SEQUENCE [LARGE SCALE GENOMIC DNA]</scope>
    <source>
        <strain evidence="6 7">VKM B-2706</strain>
    </source>
</reference>
<dbReference type="PATRIC" id="fig|1177755.3.peg.1528"/>
<dbReference type="GO" id="GO:0008934">
    <property type="term" value="F:inositol monophosphate 1-phosphatase activity"/>
    <property type="evidence" value="ECO:0007669"/>
    <property type="project" value="TreeGrafter"/>
</dbReference>
<dbReference type="PANTHER" id="PTHR20854:SF4">
    <property type="entry name" value="INOSITOL-1-MONOPHOSPHATASE-RELATED"/>
    <property type="match status" value="1"/>
</dbReference>
<comment type="caution">
    <text evidence="6">The sequence shown here is derived from an EMBL/GenBank/DDBJ whole genome shotgun (WGS) entry which is preliminary data.</text>
</comment>
<evidence type="ECO:0000256" key="1">
    <source>
        <dbReference type="ARBA" id="ARBA00001946"/>
    </source>
</evidence>